<reference evidence="2 3" key="1">
    <citation type="submission" date="2018-06" db="EMBL/GenBank/DDBJ databases">
        <authorList>
            <consortium name="Pathogen Informatics"/>
            <person name="Doyle S."/>
        </authorList>
    </citation>
    <scope>NUCLEOTIDE SEQUENCE [LARGE SCALE GENOMIC DNA]</scope>
    <source>
        <strain evidence="2 3">NCTC11179</strain>
    </source>
</reference>
<evidence type="ECO:0008006" key="4">
    <source>
        <dbReference type="Google" id="ProtNLM"/>
    </source>
</evidence>
<name>A0A378RMD0_MYROD</name>
<evidence type="ECO:0000313" key="3">
    <source>
        <dbReference type="Proteomes" id="UP000255024"/>
    </source>
</evidence>
<evidence type="ECO:0000256" key="1">
    <source>
        <dbReference type="SAM" id="SignalP"/>
    </source>
</evidence>
<keyword evidence="1" id="KW-0732">Signal</keyword>
<protein>
    <recommendedName>
        <fullName evidence="4">DUF4421 domain-containing protein</fullName>
    </recommendedName>
</protein>
<gene>
    <name evidence="2" type="ORF">NCTC11179_01744</name>
</gene>
<dbReference type="InterPro" id="IPR025535">
    <property type="entry name" value="DUF4421"/>
</dbReference>
<accession>A0A378RMD0</accession>
<dbReference type="Proteomes" id="UP000255024">
    <property type="component" value="Unassembled WGS sequence"/>
</dbReference>
<dbReference type="Pfam" id="PF14391">
    <property type="entry name" value="DUF4421"/>
    <property type="match status" value="1"/>
</dbReference>
<feature type="chain" id="PRO_5016722557" description="DUF4421 domain-containing protein" evidence="1">
    <location>
        <begin position="23"/>
        <end position="324"/>
    </location>
</feature>
<evidence type="ECO:0000313" key="2">
    <source>
        <dbReference type="EMBL" id="STZ28202.1"/>
    </source>
</evidence>
<dbReference type="RefSeq" id="WP_115091101.1">
    <property type="nucleotide sequence ID" value="NZ_CP068107.1"/>
</dbReference>
<feature type="signal peptide" evidence="1">
    <location>
        <begin position="1"/>
        <end position="22"/>
    </location>
</feature>
<keyword evidence="3" id="KW-1185">Reference proteome</keyword>
<organism evidence="2 3">
    <name type="scientific">Myroides odoratus</name>
    <name type="common">Flavobacterium odoratum</name>
    <dbReference type="NCBI Taxonomy" id="256"/>
    <lineage>
        <taxon>Bacteria</taxon>
        <taxon>Pseudomonadati</taxon>
        <taxon>Bacteroidota</taxon>
        <taxon>Flavobacteriia</taxon>
        <taxon>Flavobacteriales</taxon>
        <taxon>Flavobacteriaceae</taxon>
        <taxon>Myroides</taxon>
    </lineage>
</organism>
<dbReference type="AlphaFoldDB" id="A0A378RMD0"/>
<sequence>MERKRNILVVSIGLLCCTCSLAQVDTLYIGKYKHTYGASTSLTQEYLSLNYEEDKKEFTFEPNRPLNIGLAFSWKNSSLSYRHGFSGMRDKEKGKSSTVDLQYHLVGKKFLVDFYFQQYKGFYRYDEDNKIYLSFNDLRINMYGGRFTYVFNSDKFSIGAANNRNSIQKKSAGALLIGGTSFLTVIKNTPELSEGIQGNDRRSFSFGPTVGYAYNWVLWKKFLVSPSFSVGINGIFDENLQTRNTVFYVNGQIASTLNLAYQGEEWGVGIRSSLNAMYFDKVEGYTTQLSNKSFSLFLTKRFSLKKDPKILQYDLIDLLNPSTY</sequence>
<dbReference type="EMBL" id="UGQL01000001">
    <property type="protein sequence ID" value="STZ28202.1"/>
    <property type="molecule type" value="Genomic_DNA"/>
</dbReference>
<proteinExistence type="predicted"/>